<evidence type="ECO:0000313" key="2">
    <source>
        <dbReference type="EMBL" id="KAF9447158.1"/>
    </source>
</evidence>
<evidence type="ECO:0000256" key="1">
    <source>
        <dbReference type="SAM" id="MobiDB-lite"/>
    </source>
</evidence>
<dbReference type="AlphaFoldDB" id="A0A9P6C3C5"/>
<keyword evidence="3" id="KW-1185">Reference proteome</keyword>
<feature type="compositionally biased region" description="Basic and acidic residues" evidence="1">
    <location>
        <begin position="12"/>
        <end position="26"/>
    </location>
</feature>
<reference evidence="2" key="1">
    <citation type="submission" date="2020-11" db="EMBL/GenBank/DDBJ databases">
        <authorList>
            <consortium name="DOE Joint Genome Institute"/>
            <person name="Ahrendt S."/>
            <person name="Riley R."/>
            <person name="Andreopoulos W."/>
            <person name="Labutti K."/>
            <person name="Pangilinan J."/>
            <person name="Ruiz-Duenas F.J."/>
            <person name="Barrasa J.M."/>
            <person name="Sanchez-Garcia M."/>
            <person name="Camarero S."/>
            <person name="Miyauchi S."/>
            <person name="Serrano A."/>
            <person name="Linde D."/>
            <person name="Babiker R."/>
            <person name="Drula E."/>
            <person name="Ayuso-Fernandez I."/>
            <person name="Pacheco R."/>
            <person name="Padilla G."/>
            <person name="Ferreira P."/>
            <person name="Barriuso J."/>
            <person name="Kellner H."/>
            <person name="Castanera R."/>
            <person name="Alfaro M."/>
            <person name="Ramirez L."/>
            <person name="Pisabarro A.G."/>
            <person name="Kuo A."/>
            <person name="Tritt A."/>
            <person name="Lipzen A."/>
            <person name="He G."/>
            <person name="Yan M."/>
            <person name="Ng V."/>
            <person name="Cullen D."/>
            <person name="Martin F."/>
            <person name="Rosso M.-N."/>
            <person name="Henrissat B."/>
            <person name="Hibbett D."/>
            <person name="Martinez A.T."/>
            <person name="Grigoriev I.V."/>
        </authorList>
    </citation>
    <scope>NUCLEOTIDE SEQUENCE</scope>
    <source>
        <strain evidence="2">MF-IS2</strain>
    </source>
</reference>
<gene>
    <name evidence="2" type="ORF">P691DRAFT_782782</name>
</gene>
<name>A0A9P6C3C5_9AGAR</name>
<proteinExistence type="predicted"/>
<protein>
    <submittedName>
        <fullName evidence="2">Uncharacterized protein</fullName>
    </submittedName>
</protein>
<organism evidence="2 3">
    <name type="scientific">Macrolepiota fuliginosa MF-IS2</name>
    <dbReference type="NCBI Taxonomy" id="1400762"/>
    <lineage>
        <taxon>Eukaryota</taxon>
        <taxon>Fungi</taxon>
        <taxon>Dikarya</taxon>
        <taxon>Basidiomycota</taxon>
        <taxon>Agaricomycotina</taxon>
        <taxon>Agaricomycetes</taxon>
        <taxon>Agaricomycetidae</taxon>
        <taxon>Agaricales</taxon>
        <taxon>Agaricineae</taxon>
        <taxon>Agaricaceae</taxon>
        <taxon>Macrolepiota</taxon>
    </lineage>
</organism>
<feature type="region of interest" description="Disordered" evidence="1">
    <location>
        <begin position="1"/>
        <end position="26"/>
    </location>
</feature>
<dbReference type="Proteomes" id="UP000807342">
    <property type="component" value="Unassembled WGS sequence"/>
</dbReference>
<dbReference type="EMBL" id="MU151212">
    <property type="protein sequence ID" value="KAF9447158.1"/>
    <property type="molecule type" value="Genomic_DNA"/>
</dbReference>
<sequence length="325" mass="36786">MWVNENTCRSDNSIDKELDSRQRDGGTLVEEKAQASRDWVSEWHNVNAPSIGAWWFYVKLPRRELENLSTDVVKFCVALVRDSPSALKSQVWSCHHRVENWCMDPVELWSRWWNEREWKRKETWTVLGDQPPSSATEISEDVENLPSFVKGLLESSREEDTQLDFSIFRPSPNQLPIYSPSPATSLHADHDILTSLGIPSVQHVMQYYGGETFRNNSVGNILLPSSVQSLNTGTAEQFWNLFETFPPVISERIAAVQKTSKQCWDLSIDAHVKSYKRALVPDHQQGAAASKGPLRCEIHVYNGPPGCLGSIFVSLVSDCGLDEPE</sequence>
<accession>A0A9P6C3C5</accession>
<feature type="compositionally biased region" description="Polar residues" evidence="1">
    <location>
        <begin position="1"/>
        <end position="11"/>
    </location>
</feature>
<evidence type="ECO:0000313" key="3">
    <source>
        <dbReference type="Proteomes" id="UP000807342"/>
    </source>
</evidence>
<comment type="caution">
    <text evidence="2">The sequence shown here is derived from an EMBL/GenBank/DDBJ whole genome shotgun (WGS) entry which is preliminary data.</text>
</comment>